<evidence type="ECO:0000256" key="7">
    <source>
        <dbReference type="HAMAP-Rule" id="MF_00221"/>
    </source>
</evidence>
<keyword evidence="4 7" id="KW-0769">Symport</keyword>
<dbReference type="Proteomes" id="UP001082899">
    <property type="component" value="Unassembled WGS sequence"/>
</dbReference>
<dbReference type="PRINTS" id="PR00447">
    <property type="entry name" value="NATRESASSCMP"/>
</dbReference>
<evidence type="ECO:0000313" key="8">
    <source>
        <dbReference type="EMBL" id="MCY0386951.1"/>
    </source>
</evidence>
<sequence length="438" mass="46366">MDDRVRPQGAHSMSDNATSAMRDVLEGRRTGWSILVPFAGPAVVVSVAYMDPGNFATNIQAGARYGYSLLWVVLLANLIAMLFQALSAKLGIVTGRSLAELCRAHFPRPLVYAMWGVSEIAAMATDLAEFLGGAIGLALLFHMPLLIGMVITAIVTYLILFFDKAGFRPLELVIGALVGIIGLSYLAELFIAPVAWSGVGLHLFKPALPDAQSVTIAVGIIGATVMPHALFLHSGLTQSRMPPRSEAERRILIKLSNLEVIIALTIAGMINIAMVIMAAGAFHRGHPDVAEIETAYHTLAPLLGVAAAGIFLLSLIASGISSSVVGTMAGQMIMQGFVDFRIPIWVRRAITMVPSFVVVALGVNATQALVTSQVVLSIALPVPMLALVWFTCRRDIMGAYRNSTLVKCGAVVAAAAVLCLNAILLLQAFGFSVPGLPA</sequence>
<dbReference type="HAMAP" id="MF_00221">
    <property type="entry name" value="NRAMP"/>
    <property type="match status" value="1"/>
</dbReference>
<feature type="transmembrane region" description="Helical" evidence="7">
    <location>
        <begin position="216"/>
        <end position="236"/>
    </location>
</feature>
<dbReference type="PANTHER" id="PTHR11706">
    <property type="entry name" value="SOLUTE CARRIER PROTEIN FAMILY 11 MEMBER"/>
    <property type="match status" value="1"/>
</dbReference>
<comment type="function">
    <text evidence="7">H(+)-stimulated, divalent metal cation uptake system.</text>
</comment>
<proteinExistence type="inferred from homology"/>
<feature type="transmembrane region" description="Helical" evidence="7">
    <location>
        <begin position="302"/>
        <end position="325"/>
    </location>
</feature>
<evidence type="ECO:0000313" key="9">
    <source>
        <dbReference type="Proteomes" id="UP001082899"/>
    </source>
</evidence>
<feature type="transmembrane region" description="Helical" evidence="7">
    <location>
        <begin position="31"/>
        <end position="49"/>
    </location>
</feature>
<accession>A0ABT3ZK85</accession>
<keyword evidence="7" id="KW-0406">Ion transport</keyword>
<dbReference type="NCBIfam" id="TIGR01197">
    <property type="entry name" value="nramp"/>
    <property type="match status" value="1"/>
</dbReference>
<feature type="transmembrane region" description="Helical" evidence="7">
    <location>
        <begin position="69"/>
        <end position="88"/>
    </location>
</feature>
<feature type="transmembrane region" description="Helical" evidence="7">
    <location>
        <begin position="134"/>
        <end position="160"/>
    </location>
</feature>
<keyword evidence="6 7" id="KW-0472">Membrane</keyword>
<organism evidence="8 9">
    <name type="scientific">Robbsia betulipollinis</name>
    <dbReference type="NCBI Taxonomy" id="2981849"/>
    <lineage>
        <taxon>Bacteria</taxon>
        <taxon>Pseudomonadati</taxon>
        <taxon>Pseudomonadota</taxon>
        <taxon>Betaproteobacteria</taxon>
        <taxon>Burkholderiales</taxon>
        <taxon>Burkholderiaceae</taxon>
        <taxon>Robbsia</taxon>
    </lineage>
</organism>
<comment type="subcellular location">
    <subcellularLocation>
        <location evidence="7">Cell membrane</location>
        <topology evidence="7">Multi-pass membrane protein</topology>
    </subcellularLocation>
    <subcellularLocation>
        <location evidence="1">Membrane</location>
        <topology evidence="1">Multi-pass membrane protein</topology>
    </subcellularLocation>
</comment>
<keyword evidence="7" id="KW-1003">Cell membrane</keyword>
<dbReference type="NCBIfam" id="NF037982">
    <property type="entry name" value="Nramp_1"/>
    <property type="match status" value="1"/>
</dbReference>
<keyword evidence="3 7" id="KW-0812">Transmembrane</keyword>
<dbReference type="NCBIfam" id="NF001923">
    <property type="entry name" value="PRK00701.1"/>
    <property type="match status" value="1"/>
</dbReference>
<evidence type="ECO:0000256" key="5">
    <source>
        <dbReference type="ARBA" id="ARBA00022989"/>
    </source>
</evidence>
<dbReference type="RefSeq" id="WP_267846620.1">
    <property type="nucleotide sequence ID" value="NZ_JAPMXC010000001.1"/>
</dbReference>
<name>A0ABT3ZK85_9BURK</name>
<keyword evidence="9" id="KW-1185">Reference proteome</keyword>
<feature type="transmembrane region" description="Helical" evidence="7">
    <location>
        <begin position="172"/>
        <end position="196"/>
    </location>
</feature>
<reference evidence="8" key="1">
    <citation type="submission" date="2022-11" db="EMBL/GenBank/DDBJ databases">
        <title>Robbsia betulipollinis sp. nov., isolated from pollen of birch (Betula pendula).</title>
        <authorList>
            <person name="Shi H."/>
            <person name="Ambika Manirajan B."/>
            <person name="Ratering S."/>
            <person name="Geissler-Plaum R."/>
            <person name="Schnell S."/>
        </authorList>
    </citation>
    <scope>NUCLEOTIDE SEQUENCE</scope>
    <source>
        <strain evidence="8">Bb-Pol-6</strain>
    </source>
</reference>
<keyword evidence="5 7" id="KW-1133">Transmembrane helix</keyword>
<dbReference type="InterPro" id="IPR001046">
    <property type="entry name" value="NRAMP_fam"/>
</dbReference>
<feature type="transmembrane region" description="Helical" evidence="7">
    <location>
        <begin position="109"/>
        <end position="128"/>
    </location>
</feature>
<feature type="transmembrane region" description="Helical" evidence="7">
    <location>
        <begin position="257"/>
        <end position="282"/>
    </location>
</feature>
<evidence type="ECO:0000256" key="4">
    <source>
        <dbReference type="ARBA" id="ARBA00022847"/>
    </source>
</evidence>
<dbReference type="PANTHER" id="PTHR11706:SF33">
    <property type="entry name" value="NATURAL RESISTANCE-ASSOCIATED MACROPHAGE PROTEIN 2"/>
    <property type="match status" value="1"/>
</dbReference>
<comment type="similarity">
    <text evidence="7">Belongs to the NRAMP family.</text>
</comment>
<evidence type="ECO:0000256" key="1">
    <source>
        <dbReference type="ARBA" id="ARBA00004141"/>
    </source>
</evidence>
<evidence type="ECO:0000256" key="2">
    <source>
        <dbReference type="ARBA" id="ARBA00022448"/>
    </source>
</evidence>
<dbReference type="Pfam" id="PF01566">
    <property type="entry name" value="Nramp"/>
    <property type="match status" value="1"/>
</dbReference>
<gene>
    <name evidence="7" type="primary">mntH</name>
    <name evidence="8" type="ORF">OVY01_06835</name>
</gene>
<keyword evidence="2 7" id="KW-0813">Transport</keyword>
<feature type="transmembrane region" description="Helical" evidence="7">
    <location>
        <begin position="404"/>
        <end position="429"/>
    </location>
</feature>
<comment type="caution">
    <text evidence="8">The sequence shown here is derived from an EMBL/GenBank/DDBJ whole genome shotgun (WGS) entry which is preliminary data.</text>
</comment>
<feature type="transmembrane region" description="Helical" evidence="7">
    <location>
        <begin position="345"/>
        <end position="363"/>
    </location>
</feature>
<protein>
    <recommendedName>
        <fullName evidence="7">Divalent metal cation transporter MntH</fullName>
    </recommendedName>
</protein>
<feature type="transmembrane region" description="Helical" evidence="7">
    <location>
        <begin position="369"/>
        <end position="392"/>
    </location>
</feature>
<dbReference type="EMBL" id="JAPMXC010000001">
    <property type="protein sequence ID" value="MCY0386951.1"/>
    <property type="molecule type" value="Genomic_DNA"/>
</dbReference>
<evidence type="ECO:0000256" key="3">
    <source>
        <dbReference type="ARBA" id="ARBA00022692"/>
    </source>
</evidence>
<evidence type="ECO:0000256" key="6">
    <source>
        <dbReference type="ARBA" id="ARBA00023136"/>
    </source>
</evidence>